<organism evidence="3 4">
    <name type="scientific">Dethiosulfatibacter aminovorans DSM 17477</name>
    <dbReference type="NCBI Taxonomy" id="1121476"/>
    <lineage>
        <taxon>Bacteria</taxon>
        <taxon>Bacillati</taxon>
        <taxon>Bacillota</taxon>
        <taxon>Tissierellia</taxon>
        <taxon>Dethiosulfatibacter</taxon>
    </lineage>
</organism>
<dbReference type="EMBL" id="FQZL01000011">
    <property type="protein sequence ID" value="SHJ11651.1"/>
    <property type="molecule type" value="Genomic_DNA"/>
</dbReference>
<feature type="transmembrane region" description="Helical" evidence="1">
    <location>
        <begin position="121"/>
        <end position="145"/>
    </location>
</feature>
<accession>A0A1M6GNU2</accession>
<keyword evidence="1" id="KW-0812">Transmembrane</keyword>
<keyword evidence="4" id="KW-1185">Reference proteome</keyword>
<dbReference type="RefSeq" id="WP_073049231.1">
    <property type="nucleotide sequence ID" value="NZ_FQZL01000011.1"/>
</dbReference>
<keyword evidence="1" id="KW-1133">Transmembrane helix</keyword>
<gene>
    <name evidence="3" type="ORF">SAMN02745751_01780</name>
</gene>
<reference evidence="3 4" key="1">
    <citation type="submission" date="2016-11" db="EMBL/GenBank/DDBJ databases">
        <authorList>
            <person name="Jaros S."/>
            <person name="Januszkiewicz K."/>
            <person name="Wedrychowicz H."/>
        </authorList>
    </citation>
    <scope>NUCLEOTIDE SEQUENCE [LARGE SCALE GENOMIC DNA]</scope>
    <source>
        <strain evidence="3 4">DSM 17477</strain>
    </source>
</reference>
<protein>
    <submittedName>
        <fullName evidence="3">Tripartite tricarboxylate transporter TctB family protein</fullName>
    </submittedName>
</protein>
<feature type="transmembrane region" description="Helical" evidence="1">
    <location>
        <begin position="74"/>
        <end position="91"/>
    </location>
</feature>
<name>A0A1M6GNU2_9FIRM</name>
<feature type="domain" description="DUF1468" evidence="2">
    <location>
        <begin position="8"/>
        <end position="146"/>
    </location>
</feature>
<dbReference type="Pfam" id="PF07331">
    <property type="entry name" value="TctB"/>
    <property type="match status" value="1"/>
</dbReference>
<evidence type="ECO:0000256" key="1">
    <source>
        <dbReference type="SAM" id="Phobius"/>
    </source>
</evidence>
<dbReference type="InterPro" id="IPR009936">
    <property type="entry name" value="DUF1468"/>
</dbReference>
<dbReference type="AlphaFoldDB" id="A0A1M6GNU2"/>
<dbReference type="STRING" id="1121476.SAMN02745751_01780"/>
<feature type="transmembrane region" description="Helical" evidence="1">
    <location>
        <begin position="31"/>
        <end position="54"/>
    </location>
</feature>
<evidence type="ECO:0000313" key="3">
    <source>
        <dbReference type="EMBL" id="SHJ11651.1"/>
    </source>
</evidence>
<feature type="transmembrane region" description="Helical" evidence="1">
    <location>
        <begin position="7"/>
        <end position="25"/>
    </location>
</feature>
<sequence>MKKDTVIGIAGLIISALYGFGITRLSNPSEIFFAGTTVFPILITIGAIIFSLLLIARGQLAGENAPVLEMDSKVLKMMAIFTAVFAVYIVIFNKIGFLISTIAMLTSILFIFNVGKSQRVVNLIIGIVFPVLCYVIFAKIFSISLPRGILPF</sequence>
<evidence type="ECO:0000259" key="2">
    <source>
        <dbReference type="Pfam" id="PF07331"/>
    </source>
</evidence>
<feature type="transmembrane region" description="Helical" evidence="1">
    <location>
        <begin position="97"/>
        <end position="114"/>
    </location>
</feature>
<dbReference type="OrthoDB" id="2426743at2"/>
<keyword evidence="1" id="KW-0472">Membrane</keyword>
<dbReference type="Proteomes" id="UP000184052">
    <property type="component" value="Unassembled WGS sequence"/>
</dbReference>
<evidence type="ECO:0000313" key="4">
    <source>
        <dbReference type="Proteomes" id="UP000184052"/>
    </source>
</evidence>
<proteinExistence type="predicted"/>